<evidence type="ECO:0000256" key="7">
    <source>
        <dbReference type="ARBA" id="ARBA00048679"/>
    </source>
</evidence>
<dbReference type="AlphaFoldDB" id="Q3ZZY3"/>
<keyword evidence="3 9" id="KW-0547">Nucleotide-binding</keyword>
<dbReference type="SMART" id="SM00220">
    <property type="entry name" value="S_TKc"/>
    <property type="match status" value="1"/>
</dbReference>
<dbReference type="PROSITE" id="PS00108">
    <property type="entry name" value="PROTEIN_KINASE_ST"/>
    <property type="match status" value="1"/>
</dbReference>
<organism evidence="16">
    <name type="scientific">Marthasterias glacialis</name>
    <name type="common">Spiny starfish</name>
    <dbReference type="NCBI Taxonomy" id="7609"/>
    <lineage>
        <taxon>Eukaryota</taxon>
        <taxon>Metazoa</taxon>
        <taxon>Echinodermata</taxon>
        <taxon>Eleutherozoa</taxon>
        <taxon>Asterozoa</taxon>
        <taxon>Asteroidea</taxon>
        <taxon>Forcipulatacea</taxon>
        <taxon>Forcipulatida</taxon>
        <taxon>Asteriidae</taxon>
        <taxon>Marthasterias</taxon>
    </lineage>
</organism>
<evidence type="ECO:0000256" key="14">
    <source>
        <dbReference type="SAM" id="MobiDB-lite"/>
    </source>
</evidence>
<evidence type="ECO:0000256" key="3">
    <source>
        <dbReference type="ARBA" id="ARBA00022741"/>
    </source>
</evidence>
<evidence type="ECO:0000256" key="11">
    <source>
        <dbReference type="PROSITE-ProRule" id="PRU10141"/>
    </source>
</evidence>
<protein>
    <recommendedName>
        <fullName evidence="13">Aurora kinase</fullName>
        <ecNumber evidence="13">2.7.11.1</ecNumber>
    </recommendedName>
</protein>
<dbReference type="InterPro" id="IPR011009">
    <property type="entry name" value="Kinase-like_dom_sf"/>
</dbReference>
<evidence type="ECO:0000256" key="10">
    <source>
        <dbReference type="PIRSR" id="PIRSR630616-3"/>
    </source>
</evidence>
<dbReference type="Gene3D" id="3.30.200.20">
    <property type="entry name" value="Phosphorylase Kinase, domain 1"/>
    <property type="match status" value="1"/>
</dbReference>
<dbReference type="PROSITE" id="PS00107">
    <property type="entry name" value="PROTEIN_KINASE_ATP"/>
    <property type="match status" value="1"/>
</dbReference>
<feature type="cross-link" description="Glycyl lysine isopeptide (Lys-Gly) (interchain with G-Cter in SUMO2)" evidence="10">
    <location>
        <position position="277"/>
    </location>
</feature>
<dbReference type="PANTHER" id="PTHR24350">
    <property type="entry name" value="SERINE/THREONINE-PROTEIN KINASE IAL-RELATED"/>
    <property type="match status" value="1"/>
</dbReference>
<dbReference type="Gene3D" id="1.10.510.10">
    <property type="entry name" value="Transferase(Phosphotransferase) domain 1"/>
    <property type="match status" value="1"/>
</dbReference>
<feature type="region of interest" description="Disordered" evidence="14">
    <location>
        <begin position="1"/>
        <end position="140"/>
    </location>
</feature>
<sequence length="416" mass="46703">MAAYKPESKFTTPTGVPRHNMAPKRVMSSQNKSYGMGGSTSAGSSSTSSQAMRILQNGKPLASSCSSSQDRHVAKPAPHQAMVQKPAARIVPNRPDTSSENKPDSMLHNQQHKPAGQSRALKDSQADNVPKEKSSTRKTQEISKWCLSDFDIGRPLGKGKFGNVYLAREKGSKFIVALKVLFKSQLQKAQVEHQLRREIEIQSHLRHDHILRLYGYFYDDTRVYLILEYAPRGELYKEMQSQKSGHFDEERSATYIAQLTKALVYCHAKKVIHRDIKPENLLLGMKGDLKIADFGWSVHAPSSRRATLCGTLDYLPPEMIEGKTHDETVDLWSLGILCYEFLVGKPPFESQGHTETYRKITKVDFTFPSHVSPGAKDLVLKLLKYNPSQRLPLVGVLAHPWILEKAHKTVTQGQKS</sequence>
<evidence type="ECO:0000256" key="2">
    <source>
        <dbReference type="ARBA" id="ARBA00022679"/>
    </source>
</evidence>
<accession>Q3ZZY3</accession>
<keyword evidence="2 13" id="KW-0808">Transferase</keyword>
<dbReference type="InterPro" id="IPR008271">
    <property type="entry name" value="Ser/Thr_kinase_AS"/>
</dbReference>
<dbReference type="FunFam" id="3.30.200.20:FF:000042">
    <property type="entry name" value="Aurora kinase A"/>
    <property type="match status" value="1"/>
</dbReference>
<name>Q3ZZY3_MARGL</name>
<dbReference type="SUPFAM" id="SSF56112">
    <property type="entry name" value="Protein kinase-like (PK-like)"/>
    <property type="match status" value="1"/>
</dbReference>
<gene>
    <name evidence="16" type="primary">aurora</name>
</gene>
<feature type="active site" description="Proton acceptor" evidence="8">
    <location>
        <position position="275"/>
    </location>
</feature>
<feature type="binding site" evidence="9">
    <location>
        <begin position="228"/>
        <end position="230"/>
    </location>
    <ligand>
        <name>ATP</name>
        <dbReference type="ChEBI" id="CHEBI:30616"/>
    </ligand>
</feature>
<evidence type="ECO:0000313" key="16">
    <source>
        <dbReference type="EMBL" id="CAI64731.1"/>
    </source>
</evidence>
<comment type="catalytic activity">
    <reaction evidence="6 13">
        <text>L-threonyl-[protein] + ATP = O-phospho-L-threonyl-[protein] + ADP + H(+)</text>
        <dbReference type="Rhea" id="RHEA:46608"/>
        <dbReference type="Rhea" id="RHEA-COMP:11060"/>
        <dbReference type="Rhea" id="RHEA-COMP:11605"/>
        <dbReference type="ChEBI" id="CHEBI:15378"/>
        <dbReference type="ChEBI" id="CHEBI:30013"/>
        <dbReference type="ChEBI" id="CHEBI:30616"/>
        <dbReference type="ChEBI" id="CHEBI:61977"/>
        <dbReference type="ChEBI" id="CHEBI:456216"/>
        <dbReference type="EC" id="2.7.11.1"/>
    </reaction>
</comment>
<reference evidence="16" key="1">
    <citation type="journal article" date="2005" name="Dev. Biol.">
        <title>Nuclear envelope breakdown may deliver an inhibitor of protein phosphatase 1 which triggers cyclin B translation in starfish oocytes.</title>
        <authorList>
            <person name="Lapasset L."/>
            <person name="Pradet-Balade B."/>
            <person name="Lozano J.C."/>
            <person name="Peaucellier G."/>
            <person name="Picard A."/>
        </authorList>
    </citation>
    <scope>NUCLEOTIDE SEQUENCE</scope>
</reference>
<evidence type="ECO:0000256" key="8">
    <source>
        <dbReference type="PIRSR" id="PIRSR630616-1"/>
    </source>
</evidence>
<keyword evidence="5 9" id="KW-0067">ATP-binding</keyword>
<evidence type="ECO:0000256" key="5">
    <source>
        <dbReference type="ARBA" id="ARBA00022840"/>
    </source>
</evidence>
<dbReference type="PROSITE" id="PS50011">
    <property type="entry name" value="PROTEIN_KINASE_DOM"/>
    <property type="match status" value="1"/>
</dbReference>
<dbReference type="FunFam" id="1.10.510.10:FF:000235">
    <property type="entry name" value="Serine/threonine-protein kinase ark1"/>
    <property type="match status" value="1"/>
</dbReference>
<dbReference type="Pfam" id="PF00069">
    <property type="entry name" value="Pkinase"/>
    <property type="match status" value="1"/>
</dbReference>
<feature type="binding site" evidence="9">
    <location>
        <begin position="279"/>
        <end position="280"/>
    </location>
    <ligand>
        <name>ATP</name>
        <dbReference type="ChEBI" id="CHEBI:30616"/>
    </ligand>
</feature>
<dbReference type="InterPro" id="IPR030616">
    <property type="entry name" value="Aur-like"/>
</dbReference>
<dbReference type="GO" id="GO:0004674">
    <property type="term" value="F:protein serine/threonine kinase activity"/>
    <property type="evidence" value="ECO:0007669"/>
    <property type="project" value="UniProtKB-KW"/>
</dbReference>
<comment type="similarity">
    <text evidence="13">Belongs to the protein kinase superfamily. Ser/Thr protein kinase family. Aurora subfamily.</text>
</comment>
<evidence type="ECO:0000256" key="4">
    <source>
        <dbReference type="ARBA" id="ARBA00022777"/>
    </source>
</evidence>
<dbReference type="EMBL" id="AJ889572">
    <property type="protein sequence ID" value="CAI64731.1"/>
    <property type="molecule type" value="mRNA"/>
</dbReference>
<feature type="binding site" evidence="9">
    <location>
        <position position="160"/>
    </location>
    <ligand>
        <name>ATP</name>
        <dbReference type="ChEBI" id="CHEBI:30616"/>
    </ligand>
</feature>
<evidence type="ECO:0000256" key="1">
    <source>
        <dbReference type="ARBA" id="ARBA00022527"/>
    </source>
</evidence>
<evidence type="ECO:0000256" key="9">
    <source>
        <dbReference type="PIRSR" id="PIRSR630616-2"/>
    </source>
</evidence>
<feature type="compositionally biased region" description="Basic and acidic residues" evidence="14">
    <location>
        <begin position="120"/>
        <end position="140"/>
    </location>
</feature>
<feature type="binding site" evidence="9">
    <location>
        <position position="293"/>
    </location>
    <ligand>
        <name>ATP</name>
        <dbReference type="ChEBI" id="CHEBI:30616"/>
    </ligand>
</feature>
<dbReference type="InterPro" id="IPR017441">
    <property type="entry name" value="Protein_kinase_ATP_BS"/>
</dbReference>
<dbReference type="CDD" id="cd14007">
    <property type="entry name" value="STKc_Aurora"/>
    <property type="match status" value="1"/>
</dbReference>
<feature type="domain" description="Protein kinase" evidence="15">
    <location>
        <begin position="150"/>
        <end position="402"/>
    </location>
</feature>
<comment type="catalytic activity">
    <reaction evidence="7 13">
        <text>L-seryl-[protein] + ATP = O-phospho-L-seryl-[protein] + ADP + H(+)</text>
        <dbReference type="Rhea" id="RHEA:17989"/>
        <dbReference type="Rhea" id="RHEA-COMP:9863"/>
        <dbReference type="Rhea" id="RHEA-COMP:11604"/>
        <dbReference type="ChEBI" id="CHEBI:15378"/>
        <dbReference type="ChEBI" id="CHEBI:29999"/>
        <dbReference type="ChEBI" id="CHEBI:30616"/>
        <dbReference type="ChEBI" id="CHEBI:83421"/>
        <dbReference type="ChEBI" id="CHEBI:456216"/>
        <dbReference type="EC" id="2.7.11.1"/>
    </reaction>
</comment>
<dbReference type="EC" id="2.7.11.1" evidence="13"/>
<evidence type="ECO:0000256" key="13">
    <source>
        <dbReference type="RuleBase" id="RU367134"/>
    </source>
</evidence>
<proteinExistence type="evidence at transcript level"/>
<dbReference type="GO" id="GO:0005524">
    <property type="term" value="F:ATP binding"/>
    <property type="evidence" value="ECO:0007669"/>
    <property type="project" value="UniProtKB-UniRule"/>
</dbReference>
<evidence type="ECO:0000256" key="6">
    <source>
        <dbReference type="ARBA" id="ARBA00047899"/>
    </source>
</evidence>
<evidence type="ECO:0000259" key="15">
    <source>
        <dbReference type="PROSITE" id="PS50011"/>
    </source>
</evidence>
<evidence type="ECO:0000256" key="12">
    <source>
        <dbReference type="RuleBase" id="RU000304"/>
    </source>
</evidence>
<dbReference type="InterPro" id="IPR000719">
    <property type="entry name" value="Prot_kinase_dom"/>
</dbReference>
<keyword evidence="1 12" id="KW-0723">Serine/threonine-protein kinase</keyword>
<keyword evidence="4 13" id="KW-0418">Kinase</keyword>
<feature type="binding site" evidence="9 11">
    <location>
        <position position="179"/>
    </location>
    <ligand>
        <name>ATP</name>
        <dbReference type="ChEBI" id="CHEBI:30616"/>
    </ligand>
</feature>